<dbReference type="AlphaFoldDB" id="A0A4Y2M195"/>
<protein>
    <recommendedName>
        <fullName evidence="3">DUF659 domain-containing protein</fullName>
    </recommendedName>
</protein>
<organism evidence="1 2">
    <name type="scientific">Araneus ventricosus</name>
    <name type="common">Orbweaver spider</name>
    <name type="synonym">Epeira ventricosa</name>
    <dbReference type="NCBI Taxonomy" id="182803"/>
    <lineage>
        <taxon>Eukaryota</taxon>
        <taxon>Metazoa</taxon>
        <taxon>Ecdysozoa</taxon>
        <taxon>Arthropoda</taxon>
        <taxon>Chelicerata</taxon>
        <taxon>Arachnida</taxon>
        <taxon>Araneae</taxon>
        <taxon>Araneomorphae</taxon>
        <taxon>Entelegynae</taxon>
        <taxon>Araneoidea</taxon>
        <taxon>Araneidae</taxon>
        <taxon>Araneus</taxon>
    </lineage>
</organism>
<dbReference type="EMBL" id="BGPR01120723">
    <property type="protein sequence ID" value="GBN19467.1"/>
    <property type="molecule type" value="Genomic_DNA"/>
</dbReference>
<dbReference type="OrthoDB" id="6626331at2759"/>
<proteinExistence type="predicted"/>
<sequence>MKDIGYLLSISKIQSGTGEAITAAVHETLESWRNTDQVKCVSFDTTSVNKGLRRRACVFIQQKMKKELLWLACRYHVFNIMLEANVVKSIGASAGPEILVFSNVLKFRGAQSIKIIFELPFLMF</sequence>
<dbReference type="Proteomes" id="UP000499080">
    <property type="component" value="Unassembled WGS sequence"/>
</dbReference>
<keyword evidence="2" id="KW-1185">Reference proteome</keyword>
<evidence type="ECO:0000313" key="2">
    <source>
        <dbReference type="Proteomes" id="UP000499080"/>
    </source>
</evidence>
<reference evidence="1 2" key="1">
    <citation type="journal article" date="2019" name="Sci. Rep.">
        <title>Orb-weaving spider Araneus ventricosus genome elucidates the spidroin gene catalogue.</title>
        <authorList>
            <person name="Kono N."/>
            <person name="Nakamura H."/>
            <person name="Ohtoshi R."/>
            <person name="Moran D.A.P."/>
            <person name="Shinohara A."/>
            <person name="Yoshida Y."/>
            <person name="Fujiwara M."/>
            <person name="Mori M."/>
            <person name="Tomita M."/>
            <person name="Arakawa K."/>
        </authorList>
    </citation>
    <scope>NUCLEOTIDE SEQUENCE [LARGE SCALE GENOMIC DNA]</scope>
</reference>
<evidence type="ECO:0000313" key="1">
    <source>
        <dbReference type="EMBL" id="GBN19467.1"/>
    </source>
</evidence>
<name>A0A4Y2M195_ARAVE</name>
<accession>A0A4Y2M195</accession>
<comment type="caution">
    <text evidence="1">The sequence shown here is derived from an EMBL/GenBank/DDBJ whole genome shotgun (WGS) entry which is preliminary data.</text>
</comment>
<evidence type="ECO:0008006" key="3">
    <source>
        <dbReference type="Google" id="ProtNLM"/>
    </source>
</evidence>
<gene>
    <name evidence="1" type="ORF">AVEN_120645_1</name>
</gene>